<evidence type="ECO:0000256" key="3">
    <source>
        <dbReference type="ARBA" id="ARBA00022553"/>
    </source>
</evidence>
<dbReference type="AlphaFoldDB" id="A0A934NGN3"/>
<evidence type="ECO:0000256" key="5">
    <source>
        <dbReference type="ARBA" id="ARBA00022777"/>
    </source>
</evidence>
<proteinExistence type="predicted"/>
<comment type="caution">
    <text evidence="8">The sequence shown here is derived from an EMBL/GenBank/DDBJ whole genome shotgun (WGS) entry which is preliminary data.</text>
</comment>
<name>A0A934NGN3_9BACT</name>
<dbReference type="SUPFAM" id="SSF55874">
    <property type="entry name" value="ATPase domain of HSP90 chaperone/DNA topoisomerase II/histidine kinase"/>
    <property type="match status" value="1"/>
</dbReference>
<evidence type="ECO:0000256" key="4">
    <source>
        <dbReference type="ARBA" id="ARBA00022679"/>
    </source>
</evidence>
<organism evidence="8 9">
    <name type="scientific">Candidatus Amunia macphersoniae</name>
    <dbReference type="NCBI Taxonomy" id="3127014"/>
    <lineage>
        <taxon>Bacteria</taxon>
        <taxon>Bacillati</taxon>
        <taxon>Candidatus Dormiibacterota</taxon>
        <taxon>Candidatus Dormibacteria</taxon>
        <taxon>Candidatus Aeolococcales</taxon>
        <taxon>Candidatus Aeolococcaceae</taxon>
        <taxon>Candidatus Amunia</taxon>
    </lineage>
</organism>
<dbReference type="SUPFAM" id="SSF47384">
    <property type="entry name" value="Homodimeric domain of signal transducing histidine kinase"/>
    <property type="match status" value="1"/>
</dbReference>
<dbReference type="Pfam" id="PF02518">
    <property type="entry name" value="HATPase_c"/>
    <property type="match status" value="1"/>
</dbReference>
<evidence type="ECO:0000256" key="6">
    <source>
        <dbReference type="ARBA" id="ARBA00023012"/>
    </source>
</evidence>
<dbReference type="PROSITE" id="PS50109">
    <property type="entry name" value="HIS_KIN"/>
    <property type="match status" value="1"/>
</dbReference>
<evidence type="ECO:0000259" key="7">
    <source>
        <dbReference type="PROSITE" id="PS50109"/>
    </source>
</evidence>
<dbReference type="EMBL" id="JAEKNN010000046">
    <property type="protein sequence ID" value="MBJ7609501.1"/>
    <property type="molecule type" value="Genomic_DNA"/>
</dbReference>
<evidence type="ECO:0000313" key="8">
    <source>
        <dbReference type="EMBL" id="MBJ7609501.1"/>
    </source>
</evidence>
<dbReference type="InterPro" id="IPR003594">
    <property type="entry name" value="HATPase_dom"/>
</dbReference>
<dbReference type="InterPro" id="IPR003018">
    <property type="entry name" value="GAF"/>
</dbReference>
<protein>
    <recommendedName>
        <fullName evidence="2">histidine kinase</fullName>
        <ecNumber evidence="2">2.7.13.3</ecNumber>
    </recommendedName>
</protein>
<dbReference type="SMART" id="SM00387">
    <property type="entry name" value="HATPase_c"/>
    <property type="match status" value="1"/>
</dbReference>
<dbReference type="PRINTS" id="PR00344">
    <property type="entry name" value="BCTRLSENSOR"/>
</dbReference>
<dbReference type="Pfam" id="PF00512">
    <property type="entry name" value="HisKA"/>
    <property type="match status" value="1"/>
</dbReference>
<dbReference type="PANTHER" id="PTHR43711">
    <property type="entry name" value="TWO-COMPONENT HISTIDINE KINASE"/>
    <property type="match status" value="1"/>
</dbReference>
<dbReference type="CDD" id="cd00082">
    <property type="entry name" value="HisKA"/>
    <property type="match status" value="1"/>
</dbReference>
<dbReference type="Gene3D" id="3.30.450.40">
    <property type="match status" value="1"/>
</dbReference>
<dbReference type="Gene3D" id="1.10.287.130">
    <property type="match status" value="1"/>
</dbReference>
<keyword evidence="5 8" id="KW-0418">Kinase</keyword>
<reference evidence="8 9" key="1">
    <citation type="submission" date="2020-10" db="EMBL/GenBank/DDBJ databases">
        <title>Ca. Dormibacterota MAGs.</title>
        <authorList>
            <person name="Montgomery K."/>
        </authorList>
    </citation>
    <scope>NUCLEOTIDE SEQUENCE [LARGE SCALE GENOMIC DNA]</scope>
    <source>
        <strain evidence="8">Mitchell_Peninsula_5</strain>
    </source>
</reference>
<dbReference type="InterPro" id="IPR004358">
    <property type="entry name" value="Sig_transdc_His_kin-like_C"/>
</dbReference>
<gene>
    <name evidence="8" type="ORF">JF887_08750</name>
</gene>
<dbReference type="SMART" id="SM00065">
    <property type="entry name" value="GAF"/>
    <property type="match status" value="1"/>
</dbReference>
<keyword evidence="6" id="KW-0902">Two-component regulatory system</keyword>
<evidence type="ECO:0000256" key="2">
    <source>
        <dbReference type="ARBA" id="ARBA00012438"/>
    </source>
</evidence>
<keyword evidence="4" id="KW-0808">Transferase</keyword>
<dbReference type="Pfam" id="PF13185">
    <property type="entry name" value="GAF_2"/>
    <property type="match status" value="1"/>
</dbReference>
<dbReference type="Gene3D" id="3.30.565.10">
    <property type="entry name" value="Histidine kinase-like ATPase, C-terminal domain"/>
    <property type="match status" value="1"/>
</dbReference>
<dbReference type="PANTHER" id="PTHR43711:SF1">
    <property type="entry name" value="HISTIDINE KINASE 1"/>
    <property type="match status" value="1"/>
</dbReference>
<comment type="catalytic activity">
    <reaction evidence="1">
        <text>ATP + protein L-histidine = ADP + protein N-phospho-L-histidine.</text>
        <dbReference type="EC" id="2.7.13.3"/>
    </reaction>
</comment>
<dbReference type="InterPro" id="IPR005467">
    <property type="entry name" value="His_kinase_dom"/>
</dbReference>
<dbReference type="InterPro" id="IPR036890">
    <property type="entry name" value="HATPase_C_sf"/>
</dbReference>
<sequence>MEIQDEVGRQGVSLTRALGLHRPDVVSLDVLDDFNSAAAPGELVRLVMMRAVIETGSDRGLISWIDGNEMVVASCYDPFGELAPIGSRWPLAGDQVIAVARAAGRPKAAQYEELTLDGMPPSLAGTYAGLKHMLVVPVRAAGEDLALLCVSRRRSEEFSVEDSDVLHAIAAAAAQPLRAARLDEQLTTAQAELSELVVRAESVEHVKTDVLRLASHELRSPLTVLHGYLSLVRDGFYGDIPEPLAGVVAILERRTQEMNTLVNDMLVAARVEDIPAKSTNDVTDLREVLSQAVREVMPRATEQHRLTLNLPPDPMPASVDAERVMLALRNIIDNAVKYSPSGGDVVCAITEDAGMARMKVSDHGLGIAPEDRDKLFTRFGRVLTTANSHIPGIGLGLYFSREVARRNGGDVALMPDDGLGTAFVLSLPLVSHAHGVVSDPA</sequence>
<keyword evidence="3" id="KW-0597">Phosphoprotein</keyword>
<evidence type="ECO:0000256" key="1">
    <source>
        <dbReference type="ARBA" id="ARBA00000085"/>
    </source>
</evidence>
<dbReference type="Proteomes" id="UP000614410">
    <property type="component" value="Unassembled WGS sequence"/>
</dbReference>
<dbReference type="InterPro" id="IPR050736">
    <property type="entry name" value="Sensor_HK_Regulatory"/>
</dbReference>
<dbReference type="SMART" id="SM00388">
    <property type="entry name" value="HisKA"/>
    <property type="match status" value="1"/>
</dbReference>
<dbReference type="SUPFAM" id="SSF55781">
    <property type="entry name" value="GAF domain-like"/>
    <property type="match status" value="1"/>
</dbReference>
<accession>A0A934NGN3</accession>
<dbReference type="GO" id="GO:0000155">
    <property type="term" value="F:phosphorelay sensor kinase activity"/>
    <property type="evidence" value="ECO:0007669"/>
    <property type="project" value="InterPro"/>
</dbReference>
<dbReference type="InterPro" id="IPR036097">
    <property type="entry name" value="HisK_dim/P_sf"/>
</dbReference>
<dbReference type="EC" id="2.7.13.3" evidence="2"/>
<dbReference type="InterPro" id="IPR029016">
    <property type="entry name" value="GAF-like_dom_sf"/>
</dbReference>
<feature type="domain" description="Histidine kinase" evidence="7">
    <location>
        <begin position="213"/>
        <end position="431"/>
    </location>
</feature>
<evidence type="ECO:0000313" key="9">
    <source>
        <dbReference type="Proteomes" id="UP000614410"/>
    </source>
</evidence>
<dbReference type="InterPro" id="IPR003661">
    <property type="entry name" value="HisK_dim/P_dom"/>
</dbReference>